<accession>A0A5N5MZ84</accession>
<dbReference type="GO" id="GO:0000978">
    <property type="term" value="F:RNA polymerase II cis-regulatory region sequence-specific DNA binding"/>
    <property type="evidence" value="ECO:0007669"/>
    <property type="project" value="TreeGrafter"/>
</dbReference>
<dbReference type="Pfam" id="PF00319">
    <property type="entry name" value="SRF-TF"/>
    <property type="match status" value="1"/>
</dbReference>
<evidence type="ECO:0000256" key="3">
    <source>
        <dbReference type="ARBA" id="ARBA00023125"/>
    </source>
</evidence>
<dbReference type="InterPro" id="IPR002100">
    <property type="entry name" value="TF_MADSbox"/>
</dbReference>
<dbReference type="GO" id="GO:0005634">
    <property type="term" value="C:nucleus"/>
    <property type="evidence" value="ECO:0007669"/>
    <property type="project" value="UniProtKB-SubCell"/>
</dbReference>
<sequence length="200" mass="22320">MAAKVKKQSLGRQKIEIKKIENKSSLEVTFTKRRHGLFNKACEIGVLTGAEAAVIAFSPGKKAFAFGYPSVDTVIERYLSENTKEGGLVINTSTSTSHHRAVQESRREYVEALAKKEEETKRVEMLKEGGEVGFGSDRFWWDRSIEGMGLEELEQYVASMEELKKNVGIRVGELEKASNSPSRFLDLDSGVHAIENFSTN</sequence>
<dbReference type="Gene3D" id="3.40.1810.10">
    <property type="entry name" value="Transcription factor, MADS-box"/>
    <property type="match status" value="1"/>
</dbReference>
<dbReference type="PANTHER" id="PTHR11945:SF805">
    <property type="entry name" value="BOX PROTEIN, PUTATIVE-RELATED"/>
    <property type="match status" value="1"/>
</dbReference>
<gene>
    <name evidence="7" type="ORF">DKX38_005307</name>
</gene>
<dbReference type="AlphaFoldDB" id="A0A5N5MZ84"/>
<dbReference type="EMBL" id="VDCV01000004">
    <property type="protein sequence ID" value="KAB5560350.1"/>
    <property type="molecule type" value="Genomic_DNA"/>
</dbReference>
<dbReference type="SMART" id="SM00432">
    <property type="entry name" value="MADS"/>
    <property type="match status" value="1"/>
</dbReference>
<dbReference type="PANTHER" id="PTHR11945">
    <property type="entry name" value="MADS BOX PROTEIN"/>
    <property type="match status" value="1"/>
</dbReference>
<dbReference type="PRINTS" id="PR00404">
    <property type="entry name" value="MADSDOMAIN"/>
</dbReference>
<keyword evidence="4" id="KW-0804">Transcription</keyword>
<keyword evidence="2" id="KW-0805">Transcription regulation</keyword>
<organism evidence="7 8">
    <name type="scientific">Salix brachista</name>
    <dbReference type="NCBI Taxonomy" id="2182728"/>
    <lineage>
        <taxon>Eukaryota</taxon>
        <taxon>Viridiplantae</taxon>
        <taxon>Streptophyta</taxon>
        <taxon>Embryophyta</taxon>
        <taxon>Tracheophyta</taxon>
        <taxon>Spermatophyta</taxon>
        <taxon>Magnoliopsida</taxon>
        <taxon>eudicotyledons</taxon>
        <taxon>Gunneridae</taxon>
        <taxon>Pentapetalae</taxon>
        <taxon>rosids</taxon>
        <taxon>fabids</taxon>
        <taxon>Malpighiales</taxon>
        <taxon>Salicaceae</taxon>
        <taxon>Saliceae</taxon>
        <taxon>Salix</taxon>
    </lineage>
</organism>
<comment type="subcellular location">
    <subcellularLocation>
        <location evidence="1">Nucleus</location>
    </subcellularLocation>
</comment>
<reference evidence="8" key="1">
    <citation type="journal article" date="2019" name="Gigascience">
        <title>De novo genome assembly of the endangered Acer yangbiense, a plant species with extremely small populations endemic to Yunnan Province, China.</title>
        <authorList>
            <person name="Yang J."/>
            <person name="Wariss H.M."/>
            <person name="Tao L."/>
            <person name="Zhang R."/>
            <person name="Yun Q."/>
            <person name="Hollingsworth P."/>
            <person name="Dao Z."/>
            <person name="Luo G."/>
            <person name="Guo H."/>
            <person name="Ma Y."/>
            <person name="Sun W."/>
        </authorList>
    </citation>
    <scope>NUCLEOTIDE SEQUENCE [LARGE SCALE GENOMIC DNA]</scope>
    <source>
        <strain evidence="8">cv. br00</strain>
    </source>
</reference>
<dbReference type="Proteomes" id="UP000326939">
    <property type="component" value="Chromosome 4"/>
</dbReference>
<feature type="domain" description="MADS-box" evidence="6">
    <location>
        <begin position="10"/>
        <end position="70"/>
    </location>
</feature>
<dbReference type="FunFam" id="3.40.1810.10:FF:000006">
    <property type="entry name" value="Agamous-like MADS-box protein AGL62"/>
    <property type="match status" value="1"/>
</dbReference>
<dbReference type="SUPFAM" id="SSF55455">
    <property type="entry name" value="SRF-like"/>
    <property type="match status" value="1"/>
</dbReference>
<evidence type="ECO:0000256" key="1">
    <source>
        <dbReference type="ARBA" id="ARBA00004123"/>
    </source>
</evidence>
<protein>
    <recommendedName>
        <fullName evidence="6">MADS-box domain-containing protein</fullName>
    </recommendedName>
</protein>
<evidence type="ECO:0000256" key="5">
    <source>
        <dbReference type="ARBA" id="ARBA00023242"/>
    </source>
</evidence>
<proteinExistence type="predicted"/>
<evidence type="ECO:0000259" key="6">
    <source>
        <dbReference type="PROSITE" id="PS50066"/>
    </source>
</evidence>
<keyword evidence="8" id="KW-1185">Reference proteome</keyword>
<comment type="caution">
    <text evidence="7">The sequence shown here is derived from an EMBL/GenBank/DDBJ whole genome shotgun (WGS) entry which is preliminary data.</text>
</comment>
<dbReference type="InterPro" id="IPR036879">
    <property type="entry name" value="TF_MADSbox_sf"/>
</dbReference>
<evidence type="ECO:0000313" key="8">
    <source>
        <dbReference type="Proteomes" id="UP000326939"/>
    </source>
</evidence>
<keyword evidence="5" id="KW-0539">Nucleus</keyword>
<evidence type="ECO:0000313" key="7">
    <source>
        <dbReference type="EMBL" id="KAB5560350.1"/>
    </source>
</evidence>
<evidence type="ECO:0000256" key="2">
    <source>
        <dbReference type="ARBA" id="ARBA00023015"/>
    </source>
</evidence>
<keyword evidence="3" id="KW-0238">DNA-binding</keyword>
<dbReference type="GO" id="GO:0046983">
    <property type="term" value="F:protein dimerization activity"/>
    <property type="evidence" value="ECO:0007669"/>
    <property type="project" value="InterPro"/>
</dbReference>
<dbReference type="GO" id="GO:0000981">
    <property type="term" value="F:DNA-binding transcription factor activity, RNA polymerase II-specific"/>
    <property type="evidence" value="ECO:0007669"/>
    <property type="project" value="TreeGrafter"/>
</dbReference>
<name>A0A5N5MZ84_9ROSI</name>
<evidence type="ECO:0000256" key="4">
    <source>
        <dbReference type="ARBA" id="ARBA00023163"/>
    </source>
</evidence>
<dbReference type="PROSITE" id="PS50066">
    <property type="entry name" value="MADS_BOX_2"/>
    <property type="match status" value="1"/>
</dbReference>